<dbReference type="Pfam" id="PF13379">
    <property type="entry name" value="NMT1_2"/>
    <property type="match status" value="1"/>
</dbReference>
<dbReference type="EMBL" id="JBHTLN010000002">
    <property type="protein sequence ID" value="MFD1123361.1"/>
    <property type="molecule type" value="Genomic_DNA"/>
</dbReference>
<accession>A0ABW3PIS8</accession>
<keyword evidence="4" id="KW-0813">Transport</keyword>
<keyword evidence="6" id="KW-0997">Cell inner membrane</keyword>
<dbReference type="CDD" id="cd13553">
    <property type="entry name" value="PBP2_NrtA_CpmA_like"/>
    <property type="match status" value="1"/>
</dbReference>
<dbReference type="InterPro" id="IPR010067">
    <property type="entry name" value="ABC_SsuA_sub-bd"/>
</dbReference>
<evidence type="ECO:0000256" key="3">
    <source>
        <dbReference type="ARBA" id="ARBA00010742"/>
    </source>
</evidence>
<dbReference type="NCBIfam" id="TIGR01728">
    <property type="entry name" value="SsuA_fam"/>
    <property type="match status" value="1"/>
</dbReference>
<keyword evidence="11" id="KW-1185">Reference proteome</keyword>
<proteinExistence type="inferred from homology"/>
<evidence type="ECO:0000256" key="1">
    <source>
        <dbReference type="ARBA" id="ARBA00004308"/>
    </source>
</evidence>
<dbReference type="PANTHER" id="PTHR30024">
    <property type="entry name" value="ALIPHATIC SULFONATES-BINDING PROTEIN-RELATED"/>
    <property type="match status" value="1"/>
</dbReference>
<reference evidence="11" key="1">
    <citation type="journal article" date="2019" name="Int. J. Syst. Evol. Microbiol.">
        <title>The Global Catalogue of Microorganisms (GCM) 10K type strain sequencing project: providing services to taxonomists for standard genome sequencing and annotation.</title>
        <authorList>
            <consortium name="The Broad Institute Genomics Platform"/>
            <consortium name="The Broad Institute Genome Sequencing Center for Infectious Disease"/>
            <person name="Wu L."/>
            <person name="Ma J."/>
        </authorList>
    </citation>
    <scope>NUCLEOTIDE SEQUENCE [LARGE SCALE GENOMIC DNA]</scope>
    <source>
        <strain evidence="11">CCUG 58411</strain>
    </source>
</reference>
<keyword evidence="8" id="KW-0472">Membrane</keyword>
<evidence type="ECO:0000313" key="11">
    <source>
        <dbReference type="Proteomes" id="UP001597206"/>
    </source>
</evidence>
<evidence type="ECO:0000313" key="10">
    <source>
        <dbReference type="EMBL" id="MFD1123361.1"/>
    </source>
</evidence>
<dbReference type="Gene3D" id="3.40.190.10">
    <property type="entry name" value="Periplasmic binding protein-like II"/>
    <property type="match status" value="2"/>
</dbReference>
<dbReference type="RefSeq" id="WP_379034958.1">
    <property type="nucleotide sequence ID" value="NZ_JBHTLN010000002.1"/>
</dbReference>
<protein>
    <submittedName>
        <fullName evidence="10">ABC transporter substrate-binding protein</fullName>
    </submittedName>
</protein>
<dbReference type="Proteomes" id="UP001597206">
    <property type="component" value="Unassembled WGS sequence"/>
</dbReference>
<sequence>MFKKSISTYVFSVALLSFSAFAMAADEKPLRIGWVYAMANAPAVIADKKGFYAAEGLNVDIKSFNDGPLLQQAVAAGDLDIAYVGSPPVYHWFSRGLESKILAQVNYGQAAVIANAKSPINVVSDLRGKKLAGVAKGSGMDVLLRGYVLKEKAKLEPDQDVSIINMPAANMNAALEHNEVDAAFSWEPFVSQSLLRGSSKLVLDVNKELPQYPWYVIISLPSTLKNRPDDVTKLLKAHLKAIAFLQSHPEEANQIIAQEFKLETTQGVNGKTVKPEDILQEARKRMGWSARLDTKDLQFIQRLMDYSLSLGFINKPLKVEQVVDTTFLQKAEQSLNK</sequence>
<evidence type="ECO:0000256" key="8">
    <source>
        <dbReference type="ARBA" id="ARBA00023136"/>
    </source>
</evidence>
<keyword evidence="5" id="KW-1003">Cell membrane</keyword>
<dbReference type="InterPro" id="IPR044527">
    <property type="entry name" value="NrtA/CpmA_ABC-bd_dom"/>
</dbReference>
<evidence type="ECO:0000256" key="4">
    <source>
        <dbReference type="ARBA" id="ARBA00022448"/>
    </source>
</evidence>
<gene>
    <name evidence="10" type="ORF">ACFQ2T_12645</name>
</gene>
<evidence type="ECO:0000256" key="9">
    <source>
        <dbReference type="SAM" id="SignalP"/>
    </source>
</evidence>
<feature type="signal peptide" evidence="9">
    <location>
        <begin position="1"/>
        <end position="24"/>
    </location>
</feature>
<evidence type="ECO:0000256" key="5">
    <source>
        <dbReference type="ARBA" id="ARBA00022475"/>
    </source>
</evidence>
<comment type="caution">
    <text evidence="10">The sequence shown here is derived from an EMBL/GenBank/DDBJ whole genome shotgun (WGS) entry which is preliminary data.</text>
</comment>
<organism evidence="10 11">
    <name type="scientific">Methylophilus flavus</name>
    <dbReference type="NCBI Taxonomy" id="640084"/>
    <lineage>
        <taxon>Bacteria</taxon>
        <taxon>Pseudomonadati</taxon>
        <taxon>Pseudomonadota</taxon>
        <taxon>Betaproteobacteria</taxon>
        <taxon>Nitrosomonadales</taxon>
        <taxon>Methylophilaceae</taxon>
        <taxon>Methylophilus</taxon>
    </lineage>
</organism>
<evidence type="ECO:0000256" key="7">
    <source>
        <dbReference type="ARBA" id="ARBA00022729"/>
    </source>
</evidence>
<comment type="subcellular location">
    <subcellularLocation>
        <location evidence="1">Endomembrane system</location>
    </subcellularLocation>
    <subcellularLocation>
        <location evidence="2">Periplasm</location>
    </subcellularLocation>
</comment>
<evidence type="ECO:0000256" key="6">
    <source>
        <dbReference type="ARBA" id="ARBA00022519"/>
    </source>
</evidence>
<name>A0ABW3PIS8_9PROT</name>
<keyword evidence="7 9" id="KW-0732">Signal</keyword>
<dbReference type="SUPFAM" id="SSF53850">
    <property type="entry name" value="Periplasmic binding protein-like II"/>
    <property type="match status" value="1"/>
</dbReference>
<evidence type="ECO:0000256" key="2">
    <source>
        <dbReference type="ARBA" id="ARBA00004418"/>
    </source>
</evidence>
<comment type="similarity">
    <text evidence="3">Belongs to the bacterial solute-binding protein SsuA/TauA family.</text>
</comment>
<dbReference type="PANTHER" id="PTHR30024:SF47">
    <property type="entry name" value="TAURINE-BINDING PERIPLASMIC PROTEIN"/>
    <property type="match status" value="1"/>
</dbReference>
<feature type="chain" id="PRO_5046951363" evidence="9">
    <location>
        <begin position="25"/>
        <end position="337"/>
    </location>
</feature>